<feature type="region of interest" description="Disordered" evidence="1">
    <location>
        <begin position="452"/>
        <end position="487"/>
    </location>
</feature>
<protein>
    <submittedName>
        <fullName evidence="2">Uncharacterized protein</fullName>
    </submittedName>
</protein>
<feature type="region of interest" description="Disordered" evidence="1">
    <location>
        <begin position="183"/>
        <end position="207"/>
    </location>
</feature>
<comment type="caution">
    <text evidence="2">The sequence shown here is derived from an EMBL/GenBank/DDBJ whole genome shotgun (WGS) entry which is preliminary data.</text>
</comment>
<dbReference type="OrthoDB" id="2425204at2759"/>
<sequence>MSSSQSRPSLRQEMRRDSAPYPGGNFYGRVEAERRFSYPAIMPPSGDASTPDMPTGYSKHSSSLAPKDEALSPALSSSPRSSPGRDPSVHSSGTPRIQGVESSFPGSTPIGRHLPGGRFDENSSSSPFYQRRMSQPHPTSRQSHGQLPPPLPPGAPSNMYLNDRRASEAEIYSHVHSDKYEKWGTTILSPRDQSQAQQQPYPPQGLGLRTTQAEPMRISRSMPGSQAGSHEALASMATSASNVNTSVGGRNAYPSSNQLSTPSSASVYYKQSRRENMDTLDPHSHHSPQSLYQDRFSDEAESRPYAKMRQVNYRKSHPQLSADKDLDHQGNDLDSVLPRNTIKLTCFPNSSSPNGSCTSPTQSAPATVPLDTSSALAMQINQSSKLVIEISQSRPLQFSKSTLTKSPSLGTGLGSLTSTPTTEAEPLFRKTIRNAVSQPNLNLFARTTSSVLGQRRSISPDATEFGSSKKRRANSVSGSKDDDLEEISSPAGSALASVAAAEAAAAAVVAAAAKSAAAAANGHANRSVSSLSPSVGLQIVGVDYDHSKTGADSTLHGLGLTNMGADSPTIEALGVAKASSFVLLEDQKELGIDYSLFTRVETASWRILIPPNVTASFHSDDFALTLKPKEAGIETEDDKCASLL</sequence>
<feature type="compositionally biased region" description="Polar residues" evidence="1">
    <location>
        <begin position="245"/>
        <end position="266"/>
    </location>
</feature>
<name>A0A9P6KA76_9FUNG</name>
<feature type="compositionally biased region" description="Low complexity" evidence="1">
    <location>
        <begin position="190"/>
        <end position="199"/>
    </location>
</feature>
<organism evidence="2 3">
    <name type="scientific">Lunasporangiospora selenospora</name>
    <dbReference type="NCBI Taxonomy" id="979761"/>
    <lineage>
        <taxon>Eukaryota</taxon>
        <taxon>Fungi</taxon>
        <taxon>Fungi incertae sedis</taxon>
        <taxon>Mucoromycota</taxon>
        <taxon>Mortierellomycotina</taxon>
        <taxon>Mortierellomycetes</taxon>
        <taxon>Mortierellales</taxon>
        <taxon>Mortierellaceae</taxon>
        <taxon>Lunasporangiospora</taxon>
    </lineage>
</organism>
<feature type="non-terminal residue" evidence="2">
    <location>
        <position position="644"/>
    </location>
</feature>
<evidence type="ECO:0000256" key="1">
    <source>
        <dbReference type="SAM" id="MobiDB-lite"/>
    </source>
</evidence>
<feature type="compositionally biased region" description="Basic and acidic residues" evidence="1">
    <location>
        <begin position="272"/>
        <end position="284"/>
    </location>
</feature>
<reference evidence="2" key="1">
    <citation type="journal article" date="2020" name="Fungal Divers.">
        <title>Resolving the Mortierellaceae phylogeny through synthesis of multi-gene phylogenetics and phylogenomics.</title>
        <authorList>
            <person name="Vandepol N."/>
            <person name="Liber J."/>
            <person name="Desiro A."/>
            <person name="Na H."/>
            <person name="Kennedy M."/>
            <person name="Barry K."/>
            <person name="Grigoriev I.V."/>
            <person name="Miller A.N."/>
            <person name="O'Donnell K."/>
            <person name="Stajich J.E."/>
            <person name="Bonito G."/>
        </authorList>
    </citation>
    <scope>NUCLEOTIDE SEQUENCE</scope>
    <source>
        <strain evidence="2">KOD1015</strain>
    </source>
</reference>
<feature type="compositionally biased region" description="Basic and acidic residues" evidence="1">
    <location>
        <begin position="322"/>
        <end position="331"/>
    </location>
</feature>
<proteinExistence type="predicted"/>
<feature type="region of interest" description="Disordered" evidence="1">
    <location>
        <begin position="245"/>
        <end position="335"/>
    </location>
</feature>
<evidence type="ECO:0000313" key="3">
    <source>
        <dbReference type="Proteomes" id="UP000780801"/>
    </source>
</evidence>
<feature type="region of interest" description="Disordered" evidence="1">
    <location>
        <begin position="1"/>
        <end position="165"/>
    </location>
</feature>
<dbReference type="EMBL" id="JAABOA010005121">
    <property type="protein sequence ID" value="KAF9577227.1"/>
    <property type="molecule type" value="Genomic_DNA"/>
</dbReference>
<feature type="compositionally biased region" description="Low complexity" evidence="1">
    <location>
        <begin position="71"/>
        <end position="86"/>
    </location>
</feature>
<keyword evidence="3" id="KW-1185">Reference proteome</keyword>
<evidence type="ECO:0000313" key="2">
    <source>
        <dbReference type="EMBL" id="KAF9577227.1"/>
    </source>
</evidence>
<gene>
    <name evidence="2" type="ORF">BGW38_007710</name>
</gene>
<feature type="compositionally biased region" description="Basic and acidic residues" evidence="1">
    <location>
        <begin position="295"/>
        <end position="304"/>
    </location>
</feature>
<dbReference type="Proteomes" id="UP000780801">
    <property type="component" value="Unassembled WGS sequence"/>
</dbReference>
<feature type="region of interest" description="Disordered" evidence="1">
    <location>
        <begin position="401"/>
        <end position="422"/>
    </location>
</feature>
<accession>A0A9P6KA76</accession>
<feature type="compositionally biased region" description="Polar residues" evidence="1">
    <location>
        <begin position="89"/>
        <end position="106"/>
    </location>
</feature>
<dbReference type="AlphaFoldDB" id="A0A9P6KA76"/>
<feature type="compositionally biased region" description="Polar residues" evidence="1">
    <location>
        <begin position="122"/>
        <end position="145"/>
    </location>
</feature>